<comment type="caution">
    <text evidence="1">The sequence shown here is derived from an EMBL/GenBank/DDBJ whole genome shotgun (WGS) entry which is preliminary data.</text>
</comment>
<proteinExistence type="predicted"/>
<protein>
    <submittedName>
        <fullName evidence="1">27623_t:CDS:1</fullName>
    </submittedName>
</protein>
<sequence>MSYFTFTGGQVTSANLISGSAGQLLIKLELITMRLQKENVIPVYEILICLK</sequence>
<dbReference type="Proteomes" id="UP000789901">
    <property type="component" value="Unassembled WGS sequence"/>
</dbReference>
<evidence type="ECO:0000313" key="2">
    <source>
        <dbReference type="Proteomes" id="UP000789901"/>
    </source>
</evidence>
<keyword evidence="2" id="KW-1185">Reference proteome</keyword>
<gene>
    <name evidence="1" type="ORF">GMARGA_LOCUS4209</name>
</gene>
<evidence type="ECO:0000313" key="1">
    <source>
        <dbReference type="EMBL" id="CAG8543689.1"/>
    </source>
</evidence>
<reference evidence="1 2" key="1">
    <citation type="submission" date="2021-06" db="EMBL/GenBank/DDBJ databases">
        <authorList>
            <person name="Kallberg Y."/>
            <person name="Tangrot J."/>
            <person name="Rosling A."/>
        </authorList>
    </citation>
    <scope>NUCLEOTIDE SEQUENCE [LARGE SCALE GENOMIC DNA]</scope>
    <source>
        <strain evidence="1 2">120-4 pot B 10/14</strain>
    </source>
</reference>
<dbReference type="EMBL" id="CAJVQB010001626">
    <property type="protein sequence ID" value="CAG8543689.1"/>
    <property type="molecule type" value="Genomic_DNA"/>
</dbReference>
<accession>A0ABM8W780</accession>
<organism evidence="1 2">
    <name type="scientific">Gigaspora margarita</name>
    <dbReference type="NCBI Taxonomy" id="4874"/>
    <lineage>
        <taxon>Eukaryota</taxon>
        <taxon>Fungi</taxon>
        <taxon>Fungi incertae sedis</taxon>
        <taxon>Mucoromycota</taxon>
        <taxon>Glomeromycotina</taxon>
        <taxon>Glomeromycetes</taxon>
        <taxon>Diversisporales</taxon>
        <taxon>Gigasporaceae</taxon>
        <taxon>Gigaspora</taxon>
    </lineage>
</organism>
<name>A0ABM8W780_GIGMA</name>